<gene>
    <name evidence="6" type="ORF">A3H51_00690</name>
</gene>
<feature type="transmembrane region" description="Helical" evidence="5">
    <location>
        <begin position="32"/>
        <end position="50"/>
    </location>
</feature>
<feature type="transmembrane region" description="Helical" evidence="5">
    <location>
        <begin position="200"/>
        <end position="222"/>
    </location>
</feature>
<protein>
    <recommendedName>
        <fullName evidence="8">ZIP zinc transporter</fullName>
    </recommendedName>
</protein>
<sequence>MLFWILLFSLLGSVFSTVGGVFLLLKRNFAQRISLFLITFAAGVLLAVAFSDLLPEAAELFGDVNRASAWVLGAIVVLFITERFLWWYHHHRMDTREHPHHAKKHVQPTHAYLLMIGDTIHNFIDGLVIAASFMVSFPLGVSVSLGVVAHELPQEIADFGIMVGAGFSRLKTLLLNLATALATLVGAVTAYFILGSAKHITPYLLAIGAGVFIYIALSDLIPVIHHQSEHKHDVLHFVLFIFGILFIFWIGLLSGV</sequence>
<comment type="subcellular location">
    <subcellularLocation>
        <location evidence="1">Membrane</location>
        <topology evidence="1">Multi-pass membrane protein</topology>
    </subcellularLocation>
</comment>
<dbReference type="AlphaFoldDB" id="A0A1G2HJK6"/>
<feature type="transmembrane region" description="Helical" evidence="5">
    <location>
        <begin position="234"/>
        <end position="252"/>
    </location>
</feature>
<keyword evidence="3 5" id="KW-1133">Transmembrane helix</keyword>
<feature type="transmembrane region" description="Helical" evidence="5">
    <location>
        <begin position="70"/>
        <end position="88"/>
    </location>
</feature>
<reference evidence="6 7" key="1">
    <citation type="journal article" date="2016" name="Nat. Commun.">
        <title>Thousands of microbial genomes shed light on interconnected biogeochemical processes in an aquifer system.</title>
        <authorList>
            <person name="Anantharaman K."/>
            <person name="Brown C.T."/>
            <person name="Hug L.A."/>
            <person name="Sharon I."/>
            <person name="Castelle C.J."/>
            <person name="Probst A.J."/>
            <person name="Thomas B.C."/>
            <person name="Singh A."/>
            <person name="Wilkins M.J."/>
            <person name="Karaoz U."/>
            <person name="Brodie E.L."/>
            <person name="Williams K.H."/>
            <person name="Hubbard S.S."/>
            <person name="Banfield J.F."/>
        </authorList>
    </citation>
    <scope>NUCLEOTIDE SEQUENCE [LARGE SCALE GENOMIC DNA]</scope>
</reference>
<dbReference type="PANTHER" id="PTHR16950:SF16">
    <property type="entry name" value="ZINC TRANSPORTER ZIP13"/>
    <property type="match status" value="1"/>
</dbReference>
<evidence type="ECO:0000256" key="1">
    <source>
        <dbReference type="ARBA" id="ARBA00004141"/>
    </source>
</evidence>
<evidence type="ECO:0000256" key="4">
    <source>
        <dbReference type="ARBA" id="ARBA00023136"/>
    </source>
</evidence>
<feature type="transmembrane region" description="Helical" evidence="5">
    <location>
        <begin position="173"/>
        <end position="194"/>
    </location>
</feature>
<dbReference type="Proteomes" id="UP000178509">
    <property type="component" value="Unassembled WGS sequence"/>
</dbReference>
<evidence type="ECO:0000313" key="7">
    <source>
        <dbReference type="Proteomes" id="UP000178509"/>
    </source>
</evidence>
<name>A0A1G2HJK6_9BACT</name>
<keyword evidence="4 5" id="KW-0472">Membrane</keyword>
<organism evidence="6 7">
    <name type="scientific">Candidatus Spechtbacteria bacterium RIFCSPLOWO2_02_FULL_38_8</name>
    <dbReference type="NCBI Taxonomy" id="1802164"/>
    <lineage>
        <taxon>Bacteria</taxon>
        <taxon>Candidatus Spechtiibacteriota</taxon>
    </lineage>
</organism>
<dbReference type="InterPro" id="IPR003689">
    <property type="entry name" value="ZIP"/>
</dbReference>
<evidence type="ECO:0000256" key="2">
    <source>
        <dbReference type="ARBA" id="ARBA00022692"/>
    </source>
</evidence>
<dbReference type="Pfam" id="PF02535">
    <property type="entry name" value="Zip"/>
    <property type="match status" value="1"/>
</dbReference>
<dbReference type="GO" id="GO:0046873">
    <property type="term" value="F:metal ion transmembrane transporter activity"/>
    <property type="evidence" value="ECO:0007669"/>
    <property type="project" value="InterPro"/>
</dbReference>
<dbReference type="GO" id="GO:0016020">
    <property type="term" value="C:membrane"/>
    <property type="evidence" value="ECO:0007669"/>
    <property type="project" value="UniProtKB-SubCell"/>
</dbReference>
<proteinExistence type="predicted"/>
<evidence type="ECO:0000256" key="3">
    <source>
        <dbReference type="ARBA" id="ARBA00022989"/>
    </source>
</evidence>
<comment type="caution">
    <text evidence="6">The sequence shown here is derived from an EMBL/GenBank/DDBJ whole genome shotgun (WGS) entry which is preliminary data.</text>
</comment>
<evidence type="ECO:0000313" key="6">
    <source>
        <dbReference type="EMBL" id="OGZ62633.1"/>
    </source>
</evidence>
<evidence type="ECO:0008006" key="8">
    <source>
        <dbReference type="Google" id="ProtNLM"/>
    </source>
</evidence>
<evidence type="ECO:0000256" key="5">
    <source>
        <dbReference type="SAM" id="Phobius"/>
    </source>
</evidence>
<dbReference type="STRING" id="1802164.A3H51_00690"/>
<dbReference type="EMBL" id="MHOJ01000014">
    <property type="protein sequence ID" value="OGZ62633.1"/>
    <property type="molecule type" value="Genomic_DNA"/>
</dbReference>
<feature type="transmembrane region" description="Helical" evidence="5">
    <location>
        <begin position="6"/>
        <end position="25"/>
    </location>
</feature>
<dbReference type="PANTHER" id="PTHR16950">
    <property type="entry name" value="ZINC TRANSPORTER SLC39A7 HISTIDINE-RICH MEMBRANE PROTEIN KE4"/>
    <property type="match status" value="1"/>
</dbReference>
<accession>A0A1G2HJK6</accession>
<keyword evidence="2 5" id="KW-0812">Transmembrane</keyword>